<evidence type="ECO:0000313" key="1">
    <source>
        <dbReference type="EMBL" id="KAG0726377.1"/>
    </source>
</evidence>
<name>A0A8J5D1R0_CHIOP</name>
<comment type="caution">
    <text evidence="1">The sequence shown here is derived from an EMBL/GenBank/DDBJ whole genome shotgun (WGS) entry which is preliminary data.</text>
</comment>
<accession>A0A8J5D1R0</accession>
<organism evidence="1 2">
    <name type="scientific">Chionoecetes opilio</name>
    <name type="common">Atlantic snow crab</name>
    <name type="synonym">Cancer opilio</name>
    <dbReference type="NCBI Taxonomy" id="41210"/>
    <lineage>
        <taxon>Eukaryota</taxon>
        <taxon>Metazoa</taxon>
        <taxon>Ecdysozoa</taxon>
        <taxon>Arthropoda</taxon>
        <taxon>Crustacea</taxon>
        <taxon>Multicrustacea</taxon>
        <taxon>Malacostraca</taxon>
        <taxon>Eumalacostraca</taxon>
        <taxon>Eucarida</taxon>
        <taxon>Decapoda</taxon>
        <taxon>Pleocyemata</taxon>
        <taxon>Brachyura</taxon>
        <taxon>Eubrachyura</taxon>
        <taxon>Majoidea</taxon>
        <taxon>Majidae</taxon>
        <taxon>Chionoecetes</taxon>
    </lineage>
</organism>
<gene>
    <name evidence="1" type="ORF">GWK47_036727</name>
</gene>
<sequence>MNGEVIEGSRRDQGLIPLCDVQEGHEVGNVLHGLQLVSGQLYLNLGRGRPSERKIPLAIHLAWWKGTWGPDPVVFPEVSSQERVYERPEEFFVALPGVECRSPEHSSARGGLAPLCSENPPVKKSRRLSFSMASMAELQEDWTIKLQRSQNRTKRGMFGPREDP</sequence>
<evidence type="ECO:0000313" key="2">
    <source>
        <dbReference type="Proteomes" id="UP000770661"/>
    </source>
</evidence>
<proteinExistence type="predicted"/>
<dbReference type="Proteomes" id="UP000770661">
    <property type="component" value="Unassembled WGS sequence"/>
</dbReference>
<dbReference type="EMBL" id="JACEEZ010004489">
    <property type="protein sequence ID" value="KAG0726377.1"/>
    <property type="molecule type" value="Genomic_DNA"/>
</dbReference>
<dbReference type="AlphaFoldDB" id="A0A8J5D1R0"/>
<reference evidence="1" key="1">
    <citation type="submission" date="2020-07" db="EMBL/GenBank/DDBJ databases">
        <title>The High-quality genome of the commercially important snow crab, Chionoecetes opilio.</title>
        <authorList>
            <person name="Jeong J.-H."/>
            <person name="Ryu S."/>
        </authorList>
    </citation>
    <scope>NUCLEOTIDE SEQUENCE</scope>
    <source>
        <strain evidence="1">MADBK_172401_WGS</strain>
        <tissue evidence="1">Digestive gland</tissue>
    </source>
</reference>
<keyword evidence="2" id="KW-1185">Reference proteome</keyword>
<protein>
    <submittedName>
        <fullName evidence="1">Uncharacterized protein</fullName>
    </submittedName>
</protein>